<feature type="domain" description="Amidohydrolase-related" evidence="2">
    <location>
        <begin position="92"/>
        <end position="389"/>
    </location>
</feature>
<sequence length="392" mass="44544">MAEREWRGFDADNHYYEALDAFTRHIEPEYAKRAMQWAQVDGKTRLLVGGKVNRFIPDPTFSKLARPGVLEEYFRGNAGGSVVTLFGELEPTRREYRERDERLKAMDELRLDGALFFPTLGVGMEQSLRHDLPAMTAAFRAFNAWLDEDWGFHYKERIFGAPYLTLADVGNAVAQLDWVLERGARVVVMQAGPIWTERGWKNPGDPLFDPFWARVNEAGIVVAYHGGDTVYSDITAWWGESGEVEAFRGTPLRGLLSPSPIADTLASMLAYRMFSRFPHLRVAAIETGSDWLGPLFKLLKKSFVQNPQMWDADPRETFRRHVWISPFHENDLSELKEQVGAERIMLGSDWPHVEGLAEPLAFVKDLEQSGYSDDEIQLVVHDNAAALVRPQA</sequence>
<dbReference type="PANTHER" id="PTHR21240:SF28">
    <property type="entry name" value="ISO-OROTATE DECARBOXYLASE (EUROFUNG)"/>
    <property type="match status" value="1"/>
</dbReference>
<comment type="caution">
    <text evidence="3">The sequence shown here is derived from an EMBL/GenBank/DDBJ whole genome shotgun (WGS) entry which is preliminary data.</text>
</comment>
<evidence type="ECO:0000313" key="4">
    <source>
        <dbReference type="Proteomes" id="UP000251891"/>
    </source>
</evidence>
<dbReference type="InterPro" id="IPR032465">
    <property type="entry name" value="ACMSD"/>
</dbReference>
<dbReference type="OrthoDB" id="8673349at2"/>
<accession>A0A365H037</accession>
<evidence type="ECO:0000259" key="2">
    <source>
        <dbReference type="Pfam" id="PF04909"/>
    </source>
</evidence>
<gene>
    <name evidence="3" type="ORF">DPM19_24980</name>
</gene>
<dbReference type="InterPro" id="IPR006680">
    <property type="entry name" value="Amidohydro-rel"/>
</dbReference>
<dbReference type="EMBL" id="QLYX01000013">
    <property type="protein sequence ID" value="RAY12406.1"/>
    <property type="molecule type" value="Genomic_DNA"/>
</dbReference>
<dbReference type="AlphaFoldDB" id="A0A365H037"/>
<dbReference type="GO" id="GO:0016787">
    <property type="term" value="F:hydrolase activity"/>
    <property type="evidence" value="ECO:0007669"/>
    <property type="project" value="UniProtKB-KW"/>
</dbReference>
<dbReference type="GO" id="GO:0019748">
    <property type="term" value="P:secondary metabolic process"/>
    <property type="evidence" value="ECO:0007669"/>
    <property type="project" value="TreeGrafter"/>
</dbReference>
<keyword evidence="4" id="KW-1185">Reference proteome</keyword>
<keyword evidence="1" id="KW-0456">Lyase</keyword>
<dbReference type="InterPro" id="IPR032466">
    <property type="entry name" value="Metal_Hydrolase"/>
</dbReference>
<dbReference type="RefSeq" id="WP_111870462.1">
    <property type="nucleotide sequence ID" value="NZ_QLYX01000013.1"/>
</dbReference>
<proteinExistence type="predicted"/>
<dbReference type="Gene3D" id="3.20.20.140">
    <property type="entry name" value="Metal-dependent hydrolases"/>
    <property type="match status" value="1"/>
</dbReference>
<dbReference type="Pfam" id="PF04909">
    <property type="entry name" value="Amidohydro_2"/>
    <property type="match status" value="1"/>
</dbReference>
<keyword evidence="3" id="KW-0378">Hydrolase</keyword>
<dbReference type="GO" id="GO:0016831">
    <property type="term" value="F:carboxy-lyase activity"/>
    <property type="evidence" value="ECO:0007669"/>
    <property type="project" value="InterPro"/>
</dbReference>
<evidence type="ECO:0000256" key="1">
    <source>
        <dbReference type="ARBA" id="ARBA00023239"/>
    </source>
</evidence>
<dbReference type="GO" id="GO:0005737">
    <property type="term" value="C:cytoplasm"/>
    <property type="evidence" value="ECO:0007669"/>
    <property type="project" value="TreeGrafter"/>
</dbReference>
<organism evidence="3 4">
    <name type="scientific">Actinomadura craniellae</name>
    <dbReference type="NCBI Taxonomy" id="2231787"/>
    <lineage>
        <taxon>Bacteria</taxon>
        <taxon>Bacillati</taxon>
        <taxon>Actinomycetota</taxon>
        <taxon>Actinomycetes</taxon>
        <taxon>Streptosporangiales</taxon>
        <taxon>Thermomonosporaceae</taxon>
        <taxon>Actinomadura</taxon>
    </lineage>
</organism>
<protein>
    <submittedName>
        <fullName evidence="3">Amidohydrolase</fullName>
    </submittedName>
</protein>
<name>A0A365H037_9ACTN</name>
<dbReference type="SUPFAM" id="SSF51556">
    <property type="entry name" value="Metallo-dependent hydrolases"/>
    <property type="match status" value="1"/>
</dbReference>
<dbReference type="Proteomes" id="UP000251891">
    <property type="component" value="Unassembled WGS sequence"/>
</dbReference>
<evidence type="ECO:0000313" key="3">
    <source>
        <dbReference type="EMBL" id="RAY12406.1"/>
    </source>
</evidence>
<reference evidence="3 4" key="1">
    <citation type="submission" date="2018-06" db="EMBL/GenBank/DDBJ databases">
        <title>Actinomadura craniellae sp. nov. isolated from marine sponge Craniella sp.</title>
        <authorList>
            <person name="Li L."/>
            <person name="Xu Q.H."/>
            <person name="Lin H.W."/>
            <person name="Lu Y.H."/>
        </authorList>
    </citation>
    <scope>NUCLEOTIDE SEQUENCE [LARGE SCALE GENOMIC DNA]</scope>
    <source>
        <strain evidence="3 4">LHW63021</strain>
    </source>
</reference>
<dbReference type="PANTHER" id="PTHR21240">
    <property type="entry name" value="2-AMINO-3-CARBOXYLMUCONATE-6-SEMIALDEHYDE DECARBOXYLASE"/>
    <property type="match status" value="1"/>
</dbReference>